<dbReference type="STRING" id="1338011.BD94_3096"/>
<reference evidence="1" key="2">
    <citation type="journal article" date="2015" name="Genome Biol. Evol.">
        <title>Complete Genome Sequence and Transcriptomic Analysis of the Novel Pathogen Elizabethkingia anophelis in Response to Oxidative Stress.</title>
        <authorList>
            <person name="Li Y."/>
            <person name="Liu Y."/>
            <person name="Chew S.C."/>
            <person name="Tay M."/>
            <person name="Salido M.M."/>
            <person name="Teo J."/>
            <person name="Lauro F.M."/>
            <person name="Givskov M."/>
            <person name="Yang L."/>
        </authorList>
    </citation>
    <scope>NUCLEOTIDE SEQUENCE</scope>
    <source>
        <strain evidence="1">NUHP1</strain>
    </source>
</reference>
<accession>A0A077EGV7</accession>
<name>A0A077EGV7_9FLAO</name>
<gene>
    <name evidence="1" type="ORF">BD94_3096</name>
</gene>
<sequence length="184" mass="21208">MKIQTSQFYSELISLVQSHIKITEELKSKAETKLNQKISADSWCALECIEHLNRYGNFYLPEIENRIKSSSYPPEDTFKSGILGNYFTNLIKPKEKLNKMKSPKNMNPLDTKLDSVTLDIFLKQLHQALTMLEESKAVSLNKTKVSISISKHLKLKLGDTFLFFIYHNERHLQQAIKATCNIIV</sequence>
<evidence type="ECO:0000313" key="1">
    <source>
        <dbReference type="EMBL" id="AIL46871.1"/>
    </source>
</evidence>
<evidence type="ECO:0000313" key="2">
    <source>
        <dbReference type="Proteomes" id="UP000028933"/>
    </source>
</evidence>
<protein>
    <submittedName>
        <fullName evidence="1">Uncharacterized protein</fullName>
    </submittedName>
</protein>
<dbReference type="KEGG" id="eao:BD94_3096"/>
<dbReference type="Proteomes" id="UP000028933">
    <property type="component" value="Chromosome"/>
</dbReference>
<dbReference type="RefSeq" id="WP_024566146.1">
    <property type="nucleotide sequence ID" value="NZ_CP007547.1"/>
</dbReference>
<dbReference type="AlphaFoldDB" id="A0A077EGV7"/>
<dbReference type="HOGENOM" id="CLU_104989_0_0_10"/>
<reference evidence="1" key="1">
    <citation type="journal article" date="2013" name="Lancet">
        <title>First case of E anophelis outbreak in an intensive-care unit.</title>
        <authorList>
            <person name="Teo J."/>
            <person name="Tan S.Y."/>
            <person name="Tay M."/>
            <person name="Ding Y."/>
            <person name="Kjelleberg S."/>
            <person name="Givskov M."/>
            <person name="Lin R.T."/>
            <person name="Yang L."/>
        </authorList>
    </citation>
    <scope>NUCLEOTIDE SEQUENCE [LARGE SCALE GENOMIC DNA]</scope>
    <source>
        <strain evidence="1">NUHP1</strain>
    </source>
</reference>
<proteinExistence type="predicted"/>
<dbReference type="InterPro" id="IPR034660">
    <property type="entry name" value="DinB/YfiT-like"/>
</dbReference>
<dbReference type="EMBL" id="CP007547">
    <property type="protein sequence ID" value="AIL46871.1"/>
    <property type="molecule type" value="Genomic_DNA"/>
</dbReference>
<dbReference type="eggNOG" id="COG2318">
    <property type="taxonomic scope" value="Bacteria"/>
</dbReference>
<dbReference type="Gene3D" id="1.20.120.450">
    <property type="entry name" value="dinb family like domain"/>
    <property type="match status" value="1"/>
</dbReference>
<organism evidence="1 2">
    <name type="scientific">Elizabethkingia anophelis NUHP1</name>
    <dbReference type="NCBI Taxonomy" id="1338011"/>
    <lineage>
        <taxon>Bacteria</taxon>
        <taxon>Pseudomonadati</taxon>
        <taxon>Bacteroidota</taxon>
        <taxon>Flavobacteriia</taxon>
        <taxon>Flavobacteriales</taxon>
        <taxon>Weeksellaceae</taxon>
        <taxon>Elizabethkingia</taxon>
    </lineage>
</organism>